<dbReference type="CDD" id="cd05692">
    <property type="entry name" value="S1_RPS1_repeat_hs4"/>
    <property type="match status" value="1"/>
</dbReference>
<evidence type="ECO:0000256" key="4">
    <source>
        <dbReference type="SAM" id="MobiDB-lite"/>
    </source>
</evidence>
<proteinExistence type="inferred from homology"/>
<evidence type="ECO:0000313" key="7">
    <source>
        <dbReference type="Proteomes" id="UP000243406"/>
    </source>
</evidence>
<dbReference type="RefSeq" id="WP_079588484.1">
    <property type="nucleotide sequence ID" value="NZ_DAMCMJ010000004.1"/>
</dbReference>
<dbReference type="GO" id="GO:0006412">
    <property type="term" value="P:translation"/>
    <property type="evidence" value="ECO:0007669"/>
    <property type="project" value="TreeGrafter"/>
</dbReference>
<feature type="region of interest" description="Disordered" evidence="4">
    <location>
        <begin position="73"/>
        <end position="118"/>
    </location>
</feature>
<sequence>MSNNLEVGMIVEGKVVQLKPFGAFISLADNKRGLVHISQISHDYIKEVSDALSEGDTVKVKIISIEPDSGKISLSIKDANPKPVADKEPRFSRDNREKSDRFERNDKPSFKKEPEKSLNLEDMLKEWTKQSNDRQTDINRRLKR</sequence>
<dbReference type="Pfam" id="PF00575">
    <property type="entry name" value="S1"/>
    <property type="match status" value="1"/>
</dbReference>
<evidence type="ECO:0000313" key="6">
    <source>
        <dbReference type="EMBL" id="SKB27371.1"/>
    </source>
</evidence>
<dbReference type="GO" id="GO:0005737">
    <property type="term" value="C:cytoplasm"/>
    <property type="evidence" value="ECO:0007669"/>
    <property type="project" value="UniProtKB-ARBA"/>
</dbReference>
<dbReference type="GO" id="GO:0003729">
    <property type="term" value="F:mRNA binding"/>
    <property type="evidence" value="ECO:0007669"/>
    <property type="project" value="TreeGrafter"/>
</dbReference>
<evidence type="ECO:0000259" key="5">
    <source>
        <dbReference type="PROSITE" id="PS50126"/>
    </source>
</evidence>
<dbReference type="FunFam" id="2.40.50.140:FF:000051">
    <property type="entry name" value="RNA-binding transcriptional accessory protein"/>
    <property type="match status" value="1"/>
</dbReference>
<evidence type="ECO:0000256" key="2">
    <source>
        <dbReference type="ARBA" id="ARBA00022980"/>
    </source>
</evidence>
<dbReference type="GO" id="GO:0003735">
    <property type="term" value="F:structural constituent of ribosome"/>
    <property type="evidence" value="ECO:0007669"/>
    <property type="project" value="TreeGrafter"/>
</dbReference>
<dbReference type="PANTHER" id="PTHR10724:SF7">
    <property type="entry name" value="SMALL RIBOSOMAL SUBUNIT PROTEIN BS1C"/>
    <property type="match status" value="1"/>
</dbReference>
<feature type="region of interest" description="Disordered" evidence="4">
    <location>
        <begin position="125"/>
        <end position="144"/>
    </location>
</feature>
<dbReference type="InterPro" id="IPR003029">
    <property type="entry name" value="S1_domain"/>
</dbReference>
<keyword evidence="2" id="KW-0689">Ribosomal protein</keyword>
<organism evidence="6 7">
    <name type="scientific">Acetoanaerobium noterae</name>
    <dbReference type="NCBI Taxonomy" id="745369"/>
    <lineage>
        <taxon>Bacteria</taxon>
        <taxon>Bacillati</taxon>
        <taxon>Bacillota</taxon>
        <taxon>Clostridia</taxon>
        <taxon>Peptostreptococcales</taxon>
        <taxon>Filifactoraceae</taxon>
        <taxon>Acetoanaerobium</taxon>
    </lineage>
</organism>
<dbReference type="PROSITE" id="PS50126">
    <property type="entry name" value="S1"/>
    <property type="match status" value="1"/>
</dbReference>
<evidence type="ECO:0000256" key="1">
    <source>
        <dbReference type="ARBA" id="ARBA00006767"/>
    </source>
</evidence>
<keyword evidence="3" id="KW-0687">Ribonucleoprotein</keyword>
<accession>A0A1T4ZX47</accession>
<dbReference type="InterPro" id="IPR012340">
    <property type="entry name" value="NA-bd_OB-fold"/>
</dbReference>
<evidence type="ECO:0000256" key="3">
    <source>
        <dbReference type="ARBA" id="ARBA00023274"/>
    </source>
</evidence>
<keyword evidence="7" id="KW-1185">Reference proteome</keyword>
<dbReference type="SUPFAM" id="SSF50249">
    <property type="entry name" value="Nucleic acid-binding proteins"/>
    <property type="match status" value="1"/>
</dbReference>
<dbReference type="PANTHER" id="PTHR10724">
    <property type="entry name" value="30S RIBOSOMAL PROTEIN S1"/>
    <property type="match status" value="1"/>
</dbReference>
<comment type="similarity">
    <text evidence="1">Belongs to the bacterial ribosomal protein bS1 family.</text>
</comment>
<dbReference type="AlphaFoldDB" id="A0A1T4ZX47"/>
<gene>
    <name evidence="6" type="ORF">SAMN02745120_0504</name>
</gene>
<dbReference type="EMBL" id="FUYN01000001">
    <property type="protein sequence ID" value="SKB27371.1"/>
    <property type="molecule type" value="Genomic_DNA"/>
</dbReference>
<dbReference type="Proteomes" id="UP000243406">
    <property type="component" value="Unassembled WGS sequence"/>
</dbReference>
<feature type="domain" description="S1 motif" evidence="5">
    <location>
        <begin position="8"/>
        <end position="77"/>
    </location>
</feature>
<dbReference type="GO" id="GO:0005840">
    <property type="term" value="C:ribosome"/>
    <property type="evidence" value="ECO:0007669"/>
    <property type="project" value="UniProtKB-KW"/>
</dbReference>
<dbReference type="GO" id="GO:1990904">
    <property type="term" value="C:ribonucleoprotein complex"/>
    <property type="evidence" value="ECO:0007669"/>
    <property type="project" value="UniProtKB-KW"/>
</dbReference>
<dbReference type="Gene3D" id="2.40.50.140">
    <property type="entry name" value="Nucleic acid-binding proteins"/>
    <property type="match status" value="1"/>
</dbReference>
<dbReference type="InterPro" id="IPR050437">
    <property type="entry name" value="Ribos_protein_bS1-like"/>
</dbReference>
<name>A0A1T4ZX47_9FIRM</name>
<reference evidence="7" key="1">
    <citation type="submission" date="2017-02" db="EMBL/GenBank/DDBJ databases">
        <authorList>
            <person name="Varghese N."/>
            <person name="Submissions S."/>
        </authorList>
    </citation>
    <scope>NUCLEOTIDE SEQUENCE [LARGE SCALE GENOMIC DNA]</scope>
    <source>
        <strain evidence="7">ATCC 35199</strain>
    </source>
</reference>
<dbReference type="SMART" id="SM00316">
    <property type="entry name" value="S1"/>
    <property type="match status" value="1"/>
</dbReference>
<dbReference type="OrthoDB" id="9810507at2"/>
<feature type="compositionally biased region" description="Basic and acidic residues" evidence="4">
    <location>
        <begin position="84"/>
        <end position="118"/>
    </location>
</feature>
<protein>
    <submittedName>
        <fullName evidence="6">S1 RNA binding domain protein</fullName>
    </submittedName>
</protein>